<gene>
    <name evidence="2" type="ORF">RR48_00068</name>
</gene>
<accession>A0A0N1IEC0</accession>
<evidence type="ECO:0000256" key="1">
    <source>
        <dbReference type="SAM" id="Phobius"/>
    </source>
</evidence>
<organism evidence="2 3">
    <name type="scientific">Papilio machaon</name>
    <name type="common">Old World swallowtail butterfly</name>
    <dbReference type="NCBI Taxonomy" id="76193"/>
    <lineage>
        <taxon>Eukaryota</taxon>
        <taxon>Metazoa</taxon>
        <taxon>Ecdysozoa</taxon>
        <taxon>Arthropoda</taxon>
        <taxon>Hexapoda</taxon>
        <taxon>Insecta</taxon>
        <taxon>Pterygota</taxon>
        <taxon>Neoptera</taxon>
        <taxon>Endopterygota</taxon>
        <taxon>Lepidoptera</taxon>
        <taxon>Glossata</taxon>
        <taxon>Ditrysia</taxon>
        <taxon>Papilionoidea</taxon>
        <taxon>Papilionidae</taxon>
        <taxon>Papilioninae</taxon>
        <taxon>Papilio</taxon>
    </lineage>
</organism>
<reference evidence="2 3" key="1">
    <citation type="journal article" date="2015" name="Nat. Commun.">
        <title>Outbred genome sequencing and CRISPR/Cas9 gene editing in butterflies.</title>
        <authorList>
            <person name="Li X."/>
            <person name="Fan D."/>
            <person name="Zhang W."/>
            <person name="Liu G."/>
            <person name="Zhang L."/>
            <person name="Zhao L."/>
            <person name="Fang X."/>
            <person name="Chen L."/>
            <person name="Dong Y."/>
            <person name="Chen Y."/>
            <person name="Ding Y."/>
            <person name="Zhao R."/>
            <person name="Feng M."/>
            <person name="Zhu Y."/>
            <person name="Feng Y."/>
            <person name="Jiang X."/>
            <person name="Zhu D."/>
            <person name="Xiang H."/>
            <person name="Feng X."/>
            <person name="Li S."/>
            <person name="Wang J."/>
            <person name="Zhang G."/>
            <person name="Kronforst M.R."/>
            <person name="Wang W."/>
        </authorList>
    </citation>
    <scope>NUCLEOTIDE SEQUENCE [LARGE SCALE GENOMIC DNA]</scope>
    <source>
        <strain evidence="2">Ya'a_city_454_Pm</strain>
        <tissue evidence="2">Whole body</tissue>
    </source>
</reference>
<proteinExistence type="predicted"/>
<keyword evidence="1" id="KW-0812">Transmembrane</keyword>
<name>A0A0N1IEC0_PAPMA</name>
<evidence type="ECO:0000313" key="2">
    <source>
        <dbReference type="EMBL" id="KPJ21248.1"/>
    </source>
</evidence>
<dbReference type="AlphaFoldDB" id="A0A0N1IEC0"/>
<feature type="transmembrane region" description="Helical" evidence="1">
    <location>
        <begin position="95"/>
        <end position="114"/>
    </location>
</feature>
<keyword evidence="3" id="KW-1185">Reference proteome</keyword>
<protein>
    <submittedName>
        <fullName evidence="2">Uncharacterized protein</fullName>
    </submittedName>
</protein>
<keyword evidence="1" id="KW-0472">Membrane</keyword>
<comment type="caution">
    <text evidence="2">The sequence shown here is derived from an EMBL/GenBank/DDBJ whole genome shotgun (WGS) entry which is preliminary data.</text>
</comment>
<keyword evidence="1" id="KW-1133">Transmembrane helix</keyword>
<evidence type="ECO:0000313" key="3">
    <source>
        <dbReference type="Proteomes" id="UP000053240"/>
    </source>
</evidence>
<dbReference type="Proteomes" id="UP000053240">
    <property type="component" value="Unassembled WGS sequence"/>
</dbReference>
<sequence length="115" mass="13079">MQTRRQPRTAARRSHVRASVRAQLVNLKITSNDVRIFSSPSEAQNLSSLRQRAGITSLSLFGNDYELDHFTDDEQDNSSGLMTAVMRPTSNMLSAYRQVIIILYILIKFVCLYVI</sequence>
<dbReference type="EMBL" id="LADJ01032616">
    <property type="protein sequence ID" value="KPJ21248.1"/>
    <property type="molecule type" value="Genomic_DNA"/>
</dbReference>
<dbReference type="InParanoid" id="A0A0N1IEC0"/>